<dbReference type="Proteomes" id="UP000784294">
    <property type="component" value="Unassembled WGS sequence"/>
</dbReference>
<name>A0A448WKM8_9PLAT</name>
<gene>
    <name evidence="1" type="ORF">PXEA_LOCUS7520</name>
</gene>
<protein>
    <submittedName>
        <fullName evidence="1">Uncharacterized protein</fullName>
    </submittedName>
</protein>
<organism evidence="1 2">
    <name type="scientific">Protopolystoma xenopodis</name>
    <dbReference type="NCBI Taxonomy" id="117903"/>
    <lineage>
        <taxon>Eukaryota</taxon>
        <taxon>Metazoa</taxon>
        <taxon>Spiralia</taxon>
        <taxon>Lophotrochozoa</taxon>
        <taxon>Platyhelminthes</taxon>
        <taxon>Monogenea</taxon>
        <taxon>Polyopisthocotylea</taxon>
        <taxon>Polystomatidea</taxon>
        <taxon>Polystomatidae</taxon>
        <taxon>Protopolystoma</taxon>
    </lineage>
</organism>
<comment type="caution">
    <text evidence="1">The sequence shown here is derived from an EMBL/GenBank/DDBJ whole genome shotgun (WGS) entry which is preliminary data.</text>
</comment>
<dbReference type="AlphaFoldDB" id="A0A448WKM8"/>
<proteinExistence type="predicted"/>
<keyword evidence="2" id="KW-1185">Reference proteome</keyword>
<sequence length="97" mass="10216">MFLAFQIRGFCLGALSQRAHGHLSSSHSYPHETNATASACAAAVVAAAALHGDRRDGLPFLSRLDYETLEPRSGQAAASGGQLQLNSVGSIICKYLQ</sequence>
<accession>A0A448WKM8</accession>
<dbReference type="EMBL" id="CAAALY010019933">
    <property type="protein sequence ID" value="VEL14080.1"/>
    <property type="molecule type" value="Genomic_DNA"/>
</dbReference>
<evidence type="ECO:0000313" key="1">
    <source>
        <dbReference type="EMBL" id="VEL14080.1"/>
    </source>
</evidence>
<evidence type="ECO:0000313" key="2">
    <source>
        <dbReference type="Proteomes" id="UP000784294"/>
    </source>
</evidence>
<reference evidence="1" key="1">
    <citation type="submission" date="2018-11" db="EMBL/GenBank/DDBJ databases">
        <authorList>
            <consortium name="Pathogen Informatics"/>
        </authorList>
    </citation>
    <scope>NUCLEOTIDE SEQUENCE</scope>
</reference>